<sequence length="308" mass="35713">MASSSLKRYIDDLDSSTEDEDFEGIDTSEAGETEESDIESSSESTDSGDDDIGNARDWCEITASGLSGPTRFPFTSTPGVTFPVNINYTPLDILEMFLHSNLMDIIVKETNNYAEQERKANRAKISRCSRSKKWIPTNDREMKLFFGLIILQGIVRKPNQAMYCSHRRILHTPVYSKVMPVYRFILLFRYLHFCNNEAEKKDDFPNPKPWKLYNVIENLRKIFCNFYVLERDVSVDESLMPYKGRLSWKQYIPIKRARFGIKFFMLCEAETGYICDFIIYTGNSTVFNQLYTNYGLSTKSSNHSFSKR</sequence>
<dbReference type="AlphaFoldDB" id="A0A8X6Q4D4"/>
<reference evidence="3" key="1">
    <citation type="submission" date="2020-08" db="EMBL/GenBank/DDBJ databases">
        <title>Multicomponent nature underlies the extraordinary mechanical properties of spider dragline silk.</title>
        <authorList>
            <person name="Kono N."/>
            <person name="Nakamura H."/>
            <person name="Mori M."/>
            <person name="Yoshida Y."/>
            <person name="Ohtoshi R."/>
            <person name="Malay A.D."/>
            <person name="Moran D.A.P."/>
            <person name="Tomita M."/>
            <person name="Numata K."/>
            <person name="Arakawa K."/>
        </authorList>
    </citation>
    <scope>NUCLEOTIDE SEQUENCE</scope>
</reference>
<dbReference type="Pfam" id="PF13843">
    <property type="entry name" value="DDE_Tnp_1_7"/>
    <property type="match status" value="1"/>
</dbReference>
<evidence type="ECO:0000256" key="1">
    <source>
        <dbReference type="SAM" id="MobiDB-lite"/>
    </source>
</evidence>
<feature type="domain" description="PiggyBac transposable element-derived protein" evidence="2">
    <location>
        <begin position="89"/>
        <end position="284"/>
    </location>
</feature>
<dbReference type="PANTHER" id="PTHR46599:SF3">
    <property type="entry name" value="PIGGYBAC TRANSPOSABLE ELEMENT-DERIVED PROTEIN 4"/>
    <property type="match status" value="1"/>
</dbReference>
<accession>A0A8X6Q4D4</accession>
<gene>
    <name evidence="3" type="primary">PGBD4</name>
    <name evidence="3" type="ORF">NPIL_591051</name>
</gene>
<proteinExistence type="predicted"/>
<dbReference type="PANTHER" id="PTHR46599">
    <property type="entry name" value="PIGGYBAC TRANSPOSABLE ELEMENT-DERIVED PROTEIN 4"/>
    <property type="match status" value="1"/>
</dbReference>
<evidence type="ECO:0000313" key="3">
    <source>
        <dbReference type="EMBL" id="GFT98403.1"/>
    </source>
</evidence>
<evidence type="ECO:0000259" key="2">
    <source>
        <dbReference type="Pfam" id="PF13843"/>
    </source>
</evidence>
<feature type="region of interest" description="Disordered" evidence="1">
    <location>
        <begin position="1"/>
        <end position="54"/>
    </location>
</feature>
<dbReference type="EMBL" id="BMAW01026682">
    <property type="protein sequence ID" value="GFT98403.1"/>
    <property type="molecule type" value="Genomic_DNA"/>
</dbReference>
<keyword evidence="4" id="KW-1185">Reference proteome</keyword>
<comment type="caution">
    <text evidence="3">The sequence shown here is derived from an EMBL/GenBank/DDBJ whole genome shotgun (WGS) entry which is preliminary data.</text>
</comment>
<dbReference type="InterPro" id="IPR029526">
    <property type="entry name" value="PGBD"/>
</dbReference>
<evidence type="ECO:0000313" key="4">
    <source>
        <dbReference type="Proteomes" id="UP000887013"/>
    </source>
</evidence>
<feature type="compositionally biased region" description="Acidic residues" evidence="1">
    <location>
        <begin position="12"/>
        <end position="52"/>
    </location>
</feature>
<name>A0A8X6Q4D4_NEPPI</name>
<dbReference type="Proteomes" id="UP000887013">
    <property type="component" value="Unassembled WGS sequence"/>
</dbReference>
<dbReference type="OrthoDB" id="6432632at2759"/>
<organism evidence="3 4">
    <name type="scientific">Nephila pilipes</name>
    <name type="common">Giant wood spider</name>
    <name type="synonym">Nephila maculata</name>
    <dbReference type="NCBI Taxonomy" id="299642"/>
    <lineage>
        <taxon>Eukaryota</taxon>
        <taxon>Metazoa</taxon>
        <taxon>Ecdysozoa</taxon>
        <taxon>Arthropoda</taxon>
        <taxon>Chelicerata</taxon>
        <taxon>Arachnida</taxon>
        <taxon>Araneae</taxon>
        <taxon>Araneomorphae</taxon>
        <taxon>Entelegynae</taxon>
        <taxon>Araneoidea</taxon>
        <taxon>Nephilidae</taxon>
        <taxon>Nephila</taxon>
    </lineage>
</organism>
<protein>
    <submittedName>
        <fullName evidence="3">PiggyBac transposable element-derived protein 4</fullName>
    </submittedName>
</protein>